<dbReference type="Pfam" id="PF00116">
    <property type="entry name" value="COX2"/>
    <property type="match status" value="1"/>
</dbReference>
<keyword evidence="2" id="KW-0186">Copper</keyword>
<evidence type="ECO:0000313" key="4">
    <source>
        <dbReference type="EMBL" id="MBC8176953.1"/>
    </source>
</evidence>
<dbReference type="Gene3D" id="2.60.40.420">
    <property type="entry name" value="Cupredoxins - blue copper proteins"/>
    <property type="match status" value="1"/>
</dbReference>
<comment type="caution">
    <text evidence="4">The sequence shown here is derived from an EMBL/GenBank/DDBJ whole genome shotgun (WGS) entry which is preliminary data.</text>
</comment>
<evidence type="ECO:0000256" key="2">
    <source>
        <dbReference type="ARBA" id="ARBA00023008"/>
    </source>
</evidence>
<feature type="domain" description="Cytochrome oxidase subunit II copper A binding" evidence="3">
    <location>
        <begin position="1"/>
        <end position="73"/>
    </location>
</feature>
<gene>
    <name evidence="4" type="ORF">H8E19_06065</name>
</gene>
<dbReference type="GO" id="GO:0016020">
    <property type="term" value="C:membrane"/>
    <property type="evidence" value="ECO:0007669"/>
    <property type="project" value="InterPro"/>
</dbReference>
<evidence type="ECO:0000256" key="1">
    <source>
        <dbReference type="ARBA" id="ARBA00022723"/>
    </source>
</evidence>
<sequence>MAENHVVFRLRSSDVVHGFSLKDFGVFITEGIQPGKSTLVTFRADKTGIFTFSCNSICGDKHENMQGTLVVKA</sequence>
<organism evidence="4 5">
    <name type="scientific">Candidatus Desulfacyla euxinica</name>
    <dbReference type="NCBI Taxonomy" id="2841693"/>
    <lineage>
        <taxon>Bacteria</taxon>
        <taxon>Deltaproteobacteria</taxon>
        <taxon>Candidatus Desulfacyla</taxon>
    </lineage>
</organism>
<dbReference type="SUPFAM" id="SSF49503">
    <property type="entry name" value="Cupredoxins"/>
    <property type="match status" value="1"/>
</dbReference>
<keyword evidence="1" id="KW-0479">Metal-binding</keyword>
<dbReference type="GO" id="GO:0004129">
    <property type="term" value="F:cytochrome-c oxidase activity"/>
    <property type="evidence" value="ECO:0007669"/>
    <property type="project" value="InterPro"/>
</dbReference>
<evidence type="ECO:0000259" key="3">
    <source>
        <dbReference type="PROSITE" id="PS50857"/>
    </source>
</evidence>
<reference evidence="4 5" key="1">
    <citation type="submission" date="2020-08" db="EMBL/GenBank/DDBJ databases">
        <title>Bridging the membrane lipid divide: bacteria of the FCB group superphylum have the potential to synthesize archaeal ether lipids.</title>
        <authorList>
            <person name="Villanueva L."/>
            <person name="Von Meijenfeldt F.A.B."/>
            <person name="Westbye A.B."/>
            <person name="Yadav S."/>
            <person name="Hopmans E.C."/>
            <person name="Dutilh B.E."/>
            <person name="Sinninghe Damste J.S."/>
        </authorList>
    </citation>
    <scope>NUCLEOTIDE SEQUENCE [LARGE SCALE GENOMIC DNA]</scope>
    <source>
        <strain evidence="4">NIOZ-UU27</strain>
    </source>
</reference>
<dbReference type="InterPro" id="IPR001505">
    <property type="entry name" value="Copper_CuA"/>
</dbReference>
<dbReference type="EMBL" id="JACNJD010000176">
    <property type="protein sequence ID" value="MBC8176953.1"/>
    <property type="molecule type" value="Genomic_DNA"/>
</dbReference>
<dbReference type="PROSITE" id="PS00078">
    <property type="entry name" value="COX2"/>
    <property type="match status" value="1"/>
</dbReference>
<evidence type="ECO:0000313" key="5">
    <source>
        <dbReference type="Proteomes" id="UP000650524"/>
    </source>
</evidence>
<accession>A0A8J6MXT1</accession>
<dbReference type="PROSITE" id="PS50857">
    <property type="entry name" value="COX2_CUA"/>
    <property type="match status" value="1"/>
</dbReference>
<protein>
    <recommendedName>
        <fullName evidence="3">Cytochrome oxidase subunit II copper A binding domain-containing protein</fullName>
    </recommendedName>
</protein>
<dbReference type="AlphaFoldDB" id="A0A8J6MXT1"/>
<proteinExistence type="predicted"/>
<name>A0A8J6MXT1_9DELT</name>
<dbReference type="GO" id="GO:0005507">
    <property type="term" value="F:copper ion binding"/>
    <property type="evidence" value="ECO:0007669"/>
    <property type="project" value="InterPro"/>
</dbReference>
<dbReference type="Proteomes" id="UP000650524">
    <property type="component" value="Unassembled WGS sequence"/>
</dbReference>
<dbReference type="InterPro" id="IPR002429">
    <property type="entry name" value="CcO_II-like_C"/>
</dbReference>
<dbReference type="InterPro" id="IPR008972">
    <property type="entry name" value="Cupredoxin"/>
</dbReference>